<accession>A0AAN6RJD3</accession>
<protein>
    <submittedName>
        <fullName evidence="2">Uncharacterized protein</fullName>
    </submittedName>
</protein>
<proteinExistence type="predicted"/>
<keyword evidence="3" id="KW-1185">Reference proteome</keyword>
<evidence type="ECO:0000313" key="3">
    <source>
        <dbReference type="Proteomes" id="UP001280581"/>
    </source>
</evidence>
<gene>
    <name evidence="2" type="ORF">GRF29_8g100501</name>
</gene>
<dbReference type="PANTHER" id="PTHR31698">
    <property type="entry name" value="LYSOZYME G FAMILY MEMBER"/>
    <property type="match status" value="1"/>
</dbReference>
<organism evidence="2 3">
    <name type="scientific">Pseudopithomyces chartarum</name>
    <dbReference type="NCBI Taxonomy" id="1892770"/>
    <lineage>
        <taxon>Eukaryota</taxon>
        <taxon>Fungi</taxon>
        <taxon>Dikarya</taxon>
        <taxon>Ascomycota</taxon>
        <taxon>Pezizomycotina</taxon>
        <taxon>Dothideomycetes</taxon>
        <taxon>Pleosporomycetidae</taxon>
        <taxon>Pleosporales</taxon>
        <taxon>Massarineae</taxon>
        <taxon>Didymosphaeriaceae</taxon>
        <taxon>Pseudopithomyces</taxon>
    </lineage>
</organism>
<sequence>MQLLTSTFLTFLLSTSLVTALAPRSSVNGPCTGSGGNPGVCISTSSCSAGGGSFISNACPGTAANIKCCVKPKCASGGSCKWTSQCSGTTQSGLCPGPSNFKCCTPKSSGPVKGNLPGLSSVQTRNARAIIARAKKDFPASQEKRACYIAITTAFQESQIKILANSRYPASLKYPHDGVGQDHDSVGIFQQRPSWGSTKERMNADLSAHFFFNALKKVKNWQTIAIGKAAQKVQVSAFPDAYNKHVTKAQKVCNAGW</sequence>
<feature type="signal peptide" evidence="1">
    <location>
        <begin position="1"/>
        <end position="20"/>
    </location>
</feature>
<reference evidence="2 3" key="1">
    <citation type="submission" date="2021-02" db="EMBL/GenBank/DDBJ databases">
        <title>Genome assembly of Pseudopithomyces chartarum.</title>
        <authorList>
            <person name="Jauregui R."/>
            <person name="Singh J."/>
            <person name="Voisey C."/>
        </authorList>
    </citation>
    <scope>NUCLEOTIDE SEQUENCE [LARGE SCALE GENOMIC DNA]</scope>
    <source>
        <strain evidence="2 3">AGR01</strain>
    </source>
</reference>
<keyword evidence="1" id="KW-0732">Signal</keyword>
<dbReference type="Proteomes" id="UP001280581">
    <property type="component" value="Unassembled WGS sequence"/>
</dbReference>
<dbReference type="AlphaFoldDB" id="A0AAN6RJD3"/>
<evidence type="ECO:0000313" key="2">
    <source>
        <dbReference type="EMBL" id="KAK3215480.1"/>
    </source>
</evidence>
<evidence type="ECO:0000256" key="1">
    <source>
        <dbReference type="SAM" id="SignalP"/>
    </source>
</evidence>
<comment type="caution">
    <text evidence="2">The sequence shown here is derived from an EMBL/GenBank/DDBJ whole genome shotgun (WGS) entry which is preliminary data.</text>
</comment>
<dbReference type="EMBL" id="WVTA01000002">
    <property type="protein sequence ID" value="KAK3215480.1"/>
    <property type="molecule type" value="Genomic_DNA"/>
</dbReference>
<name>A0AAN6RJD3_9PLEO</name>
<dbReference type="PANTHER" id="PTHR31698:SF8">
    <property type="entry name" value="LYSOZYME G-RELATED"/>
    <property type="match status" value="1"/>
</dbReference>
<feature type="chain" id="PRO_5042841677" evidence="1">
    <location>
        <begin position="21"/>
        <end position="257"/>
    </location>
</feature>